<keyword evidence="2" id="KW-1185">Reference proteome</keyword>
<dbReference type="Proteomes" id="UP000295258">
    <property type="component" value="Unassembled WGS sequence"/>
</dbReference>
<name>A0A4R4VPT9_9ACTN</name>
<dbReference type="NCBIfam" id="NF045560">
    <property type="entry name" value="aroma_sacti_dom"/>
    <property type="match status" value="1"/>
</dbReference>
<accession>A0A4R4VPT9</accession>
<comment type="caution">
    <text evidence="1">The sequence shown here is derived from an EMBL/GenBank/DDBJ whole genome shotgun (WGS) entry which is preliminary data.</text>
</comment>
<proteinExistence type="predicted"/>
<reference evidence="1 2" key="1">
    <citation type="submission" date="2019-03" db="EMBL/GenBank/DDBJ databases">
        <title>Draft genome sequences of novel Actinobacteria.</title>
        <authorList>
            <person name="Sahin N."/>
            <person name="Ay H."/>
            <person name="Saygin H."/>
        </authorList>
    </citation>
    <scope>NUCLEOTIDE SEQUENCE [LARGE SCALE GENOMIC DNA]</scope>
    <source>
        <strain evidence="1 2">KC310</strain>
    </source>
</reference>
<sequence>MTAFDPIQRLREAGIIPSTPASHLEEGHQGGLALEVLATLTEAEVEVIKSIRHKMNAAAEDQDVMAHSEVTGAGLW</sequence>
<dbReference type="InterPro" id="IPR054632">
    <property type="entry name" value="Aroma_sacti_dom"/>
</dbReference>
<evidence type="ECO:0000313" key="1">
    <source>
        <dbReference type="EMBL" id="TDD04285.1"/>
    </source>
</evidence>
<dbReference type="EMBL" id="SMKO01000047">
    <property type="protein sequence ID" value="TDD04285.1"/>
    <property type="molecule type" value="Genomic_DNA"/>
</dbReference>
<dbReference type="RefSeq" id="WP_132596608.1">
    <property type="nucleotide sequence ID" value="NZ_SMKO01000047.1"/>
</dbReference>
<evidence type="ECO:0000313" key="2">
    <source>
        <dbReference type="Proteomes" id="UP000295258"/>
    </source>
</evidence>
<dbReference type="AlphaFoldDB" id="A0A4R4VPT9"/>
<protein>
    <submittedName>
        <fullName evidence="1">Uncharacterized protein</fullName>
    </submittedName>
</protein>
<gene>
    <name evidence="1" type="ORF">E1292_19265</name>
</gene>
<organism evidence="1 2">
    <name type="scientific">Nonomuraea deserti</name>
    <dbReference type="NCBI Taxonomy" id="1848322"/>
    <lineage>
        <taxon>Bacteria</taxon>
        <taxon>Bacillati</taxon>
        <taxon>Actinomycetota</taxon>
        <taxon>Actinomycetes</taxon>
        <taxon>Streptosporangiales</taxon>
        <taxon>Streptosporangiaceae</taxon>
        <taxon>Nonomuraea</taxon>
    </lineage>
</organism>